<evidence type="ECO:0000256" key="4">
    <source>
        <dbReference type="ARBA" id="ARBA00023136"/>
    </source>
</evidence>
<comment type="subcellular location">
    <subcellularLocation>
        <location evidence="1">Cell outer membrane</location>
    </subcellularLocation>
</comment>
<gene>
    <name evidence="6" type="ORF">SAMN05443663_102619</name>
</gene>
<evidence type="ECO:0000256" key="1">
    <source>
        <dbReference type="ARBA" id="ARBA00004442"/>
    </source>
</evidence>
<keyword evidence="7" id="KW-1185">Reference proteome</keyword>
<dbReference type="InterPro" id="IPR051906">
    <property type="entry name" value="TolC-like"/>
</dbReference>
<dbReference type="EMBL" id="FQWC01000002">
    <property type="protein sequence ID" value="SHG35934.1"/>
    <property type="molecule type" value="Genomic_DNA"/>
</dbReference>
<accession>A0A1M5J5R7</accession>
<keyword evidence="4" id="KW-0472">Membrane</keyword>
<sequence>MNYENMANLKYMMSNIKILAVLLLLLPLQLLSQTQQVLSLDTILHRIDKKNVLLQSYSLKAEGYKYSADAATAWMAPMVGVGTFMTPYPFQEVMDDRDKGSLMFRVEQDIPNIGKLNKKKKFIQSQGNIENATRTVTLNDYKAQAKQLYYSWMVAEERMKVLDQNEKIMLTMKKIEEVRYPYNQSQLGNVYKIDARIEENKNMIRMQEGEIAKARAWLNSLMNQPGNADFSIDTSIIPVFNPALHDTTSLAAVRGDIKKMDAGIESMQLSIQAMKAEKNPSFKIQFDHMNSFDKMMPKAYSVMAMMSIPIAPWSSKMYKSDVKAMQYNVQAMEKEKSAMLQETQGMLYGMQYEILTMQKRIQGLETKIIPSMQKSLDVNFLNYQENKLQIPVVIDSWEALNMLQNNLLDEKLKLYQMIVDYEKELYR</sequence>
<protein>
    <submittedName>
        <fullName evidence="6">Outer membrane protein TolC</fullName>
    </submittedName>
</protein>
<reference evidence="7" key="1">
    <citation type="submission" date="2016-11" db="EMBL/GenBank/DDBJ databases">
        <authorList>
            <person name="Varghese N."/>
            <person name="Submissions S."/>
        </authorList>
    </citation>
    <scope>NUCLEOTIDE SEQUENCE [LARGE SCALE GENOMIC DNA]</scope>
    <source>
        <strain evidence="7">DSM 17963</strain>
    </source>
</reference>
<evidence type="ECO:0000256" key="5">
    <source>
        <dbReference type="ARBA" id="ARBA00023237"/>
    </source>
</evidence>
<dbReference type="GO" id="GO:0009279">
    <property type="term" value="C:cell outer membrane"/>
    <property type="evidence" value="ECO:0007669"/>
    <property type="project" value="UniProtKB-SubCell"/>
</dbReference>
<keyword evidence="3" id="KW-0812">Transmembrane</keyword>
<dbReference type="AlphaFoldDB" id="A0A1M5J5R7"/>
<dbReference type="SUPFAM" id="SSF56954">
    <property type="entry name" value="Outer membrane efflux proteins (OEP)"/>
    <property type="match status" value="1"/>
</dbReference>
<name>A0A1M5J5R7_9FLAO</name>
<dbReference type="STRING" id="370979.SAMN05443663_102619"/>
<evidence type="ECO:0000256" key="3">
    <source>
        <dbReference type="ARBA" id="ARBA00022692"/>
    </source>
</evidence>
<evidence type="ECO:0000313" key="7">
    <source>
        <dbReference type="Proteomes" id="UP000184071"/>
    </source>
</evidence>
<proteinExistence type="predicted"/>
<evidence type="ECO:0000313" key="6">
    <source>
        <dbReference type="EMBL" id="SHG35934.1"/>
    </source>
</evidence>
<dbReference type="GO" id="GO:0015288">
    <property type="term" value="F:porin activity"/>
    <property type="evidence" value="ECO:0007669"/>
    <property type="project" value="TreeGrafter"/>
</dbReference>
<dbReference type="Gene3D" id="1.20.1600.10">
    <property type="entry name" value="Outer membrane efflux proteins (OEP)"/>
    <property type="match status" value="1"/>
</dbReference>
<organism evidence="6 7">
    <name type="scientific">Flavobacterium defluvii</name>
    <dbReference type="NCBI Taxonomy" id="370979"/>
    <lineage>
        <taxon>Bacteria</taxon>
        <taxon>Pseudomonadati</taxon>
        <taxon>Bacteroidota</taxon>
        <taxon>Flavobacteriia</taxon>
        <taxon>Flavobacteriales</taxon>
        <taxon>Flavobacteriaceae</taxon>
        <taxon>Flavobacterium</taxon>
    </lineage>
</organism>
<dbReference type="RefSeq" id="WP_205625277.1">
    <property type="nucleotide sequence ID" value="NZ_FQWC01000002.1"/>
</dbReference>
<evidence type="ECO:0000256" key="2">
    <source>
        <dbReference type="ARBA" id="ARBA00022452"/>
    </source>
</evidence>
<dbReference type="PANTHER" id="PTHR30026">
    <property type="entry name" value="OUTER MEMBRANE PROTEIN TOLC"/>
    <property type="match status" value="1"/>
</dbReference>
<dbReference type="GO" id="GO:1990281">
    <property type="term" value="C:efflux pump complex"/>
    <property type="evidence" value="ECO:0007669"/>
    <property type="project" value="TreeGrafter"/>
</dbReference>
<dbReference type="GO" id="GO:0015562">
    <property type="term" value="F:efflux transmembrane transporter activity"/>
    <property type="evidence" value="ECO:0007669"/>
    <property type="project" value="InterPro"/>
</dbReference>
<keyword evidence="2" id="KW-1134">Transmembrane beta strand</keyword>
<dbReference type="Proteomes" id="UP000184071">
    <property type="component" value="Unassembled WGS sequence"/>
</dbReference>
<dbReference type="PANTHER" id="PTHR30026:SF20">
    <property type="entry name" value="OUTER MEMBRANE PROTEIN TOLC"/>
    <property type="match status" value="1"/>
</dbReference>
<keyword evidence="5" id="KW-0998">Cell outer membrane</keyword>